<feature type="region of interest" description="Disordered" evidence="4">
    <location>
        <begin position="406"/>
        <end position="429"/>
    </location>
</feature>
<gene>
    <name evidence="6" type="ORF">NRE15_11910</name>
</gene>
<dbReference type="Gene3D" id="2.40.30.10">
    <property type="entry name" value="Translation factors"/>
    <property type="match status" value="1"/>
</dbReference>
<comment type="similarity">
    <text evidence="3">Belongs to the peptidase U32 family.</text>
</comment>
<sequence length="429" mass="48202">MTKQLKRPELLAPAGTLEKLKTAIHYGADAVYIGGDAYGLRSRAGNFSFEDMAEGVAFAHARGAKVYVAANMVTHEHDQIGAGDFFRTIRDIGIDAIIVSDPALMEICAMDAPGLEMHLSTQQSAVNYETLNFWQEAGLTRCVLGREVSMQEMMDIRDNTSVEIEAFIHGAMCISYSGRCTLSNHMADRDANRGGCSQSCRWKYGLFDILPGGERDMLDEDEDGMKLEPFSMSAVDLSMIEHIPDIINSGIDSLKIEGRMKSIHYVSTVVNVYRKAIDSYLEDPVGYVLEQDWVDELWKAAQRELATGFFYGTPTENEQLFGERRRIPQYRFIGQVLAYDDATGIATIQQRNRFVVGDEIEFYGPGMRHHLETIDEIWDEDGISVAAAPHAMQVITMKVSQPVKPHDMIRKSLTRTNRHRNPKEKTLNK</sequence>
<keyword evidence="2" id="KW-0378">Hydrolase</keyword>
<feature type="domain" description="Peptidase family U32 C-terminal" evidence="5">
    <location>
        <begin position="329"/>
        <end position="410"/>
    </location>
</feature>
<evidence type="ECO:0000313" key="6">
    <source>
        <dbReference type="EMBL" id="UUX33594.1"/>
    </source>
</evidence>
<dbReference type="RefSeq" id="WP_313793098.1">
    <property type="nucleotide sequence ID" value="NZ_CP102453.1"/>
</dbReference>
<dbReference type="Pfam" id="PF01136">
    <property type="entry name" value="Peptidase_U32"/>
    <property type="match status" value="1"/>
</dbReference>
<reference evidence="6 7" key="1">
    <citation type="submission" date="2022-08" db="EMBL/GenBank/DDBJ databases">
        <title>Aerococcaceae sp. nov isolated from spoiled eye mask.</title>
        <authorList>
            <person name="Zhou G."/>
            <person name="Xie X.-B."/>
            <person name="Shi Q.-S."/>
            <person name="Wang Y.-S."/>
            <person name="Wen X."/>
            <person name="Peng H."/>
            <person name="Yang X.-J."/>
            <person name="Tao H.-B."/>
            <person name="Huang X.-M."/>
        </authorList>
    </citation>
    <scope>NUCLEOTIDE SEQUENCE [LARGE SCALE GENOMIC DNA]</scope>
    <source>
        <strain evidence="7">DM20194951</strain>
    </source>
</reference>
<evidence type="ECO:0000256" key="1">
    <source>
        <dbReference type="ARBA" id="ARBA00022670"/>
    </source>
</evidence>
<dbReference type="EMBL" id="CP102453">
    <property type="protein sequence ID" value="UUX33594.1"/>
    <property type="molecule type" value="Genomic_DNA"/>
</dbReference>
<dbReference type="InterPro" id="IPR051454">
    <property type="entry name" value="RNA/ubiquinone_mod_enzymes"/>
</dbReference>
<evidence type="ECO:0000256" key="4">
    <source>
        <dbReference type="SAM" id="MobiDB-lite"/>
    </source>
</evidence>
<feature type="compositionally biased region" description="Basic residues" evidence="4">
    <location>
        <begin position="412"/>
        <end position="422"/>
    </location>
</feature>
<name>A0ABY5P4B8_9LACT</name>
<evidence type="ECO:0000256" key="2">
    <source>
        <dbReference type="ARBA" id="ARBA00022801"/>
    </source>
</evidence>
<dbReference type="PANTHER" id="PTHR30217">
    <property type="entry name" value="PEPTIDASE U32 FAMILY"/>
    <property type="match status" value="1"/>
</dbReference>
<dbReference type="Pfam" id="PF16325">
    <property type="entry name" value="Peptidase_U32_C"/>
    <property type="match status" value="1"/>
</dbReference>
<dbReference type="Proteomes" id="UP001315967">
    <property type="component" value="Chromosome"/>
</dbReference>
<protein>
    <submittedName>
        <fullName evidence="6">U32 family peptidase</fullName>
    </submittedName>
</protein>
<keyword evidence="1" id="KW-0645">Protease</keyword>
<dbReference type="InterPro" id="IPR001539">
    <property type="entry name" value="Peptidase_U32"/>
</dbReference>
<accession>A0ABY5P4B8</accession>
<evidence type="ECO:0000259" key="5">
    <source>
        <dbReference type="Pfam" id="PF16325"/>
    </source>
</evidence>
<dbReference type="PROSITE" id="PS01276">
    <property type="entry name" value="PEPTIDASE_U32"/>
    <property type="match status" value="1"/>
</dbReference>
<evidence type="ECO:0000313" key="7">
    <source>
        <dbReference type="Proteomes" id="UP001315967"/>
    </source>
</evidence>
<evidence type="ECO:0000256" key="3">
    <source>
        <dbReference type="ARBA" id="ARBA00038374"/>
    </source>
</evidence>
<organism evidence="6 7">
    <name type="scientific">Fundicoccus culcitae</name>
    <dbReference type="NCBI Taxonomy" id="2969821"/>
    <lineage>
        <taxon>Bacteria</taxon>
        <taxon>Bacillati</taxon>
        <taxon>Bacillota</taxon>
        <taxon>Bacilli</taxon>
        <taxon>Lactobacillales</taxon>
        <taxon>Aerococcaceae</taxon>
        <taxon>Fundicoccus</taxon>
    </lineage>
</organism>
<dbReference type="InterPro" id="IPR032525">
    <property type="entry name" value="Peptidase_U32_C"/>
</dbReference>
<dbReference type="PANTHER" id="PTHR30217:SF6">
    <property type="entry name" value="TRNA HYDROXYLATION PROTEIN P"/>
    <property type="match status" value="1"/>
</dbReference>
<keyword evidence="7" id="KW-1185">Reference proteome</keyword>
<proteinExistence type="inferred from homology"/>